<reference evidence="1" key="1">
    <citation type="submission" date="2020-02" db="EMBL/GenBank/DDBJ databases">
        <authorList>
            <person name="Meier V. D."/>
        </authorList>
    </citation>
    <scope>NUCLEOTIDE SEQUENCE</scope>
    <source>
        <strain evidence="1">AVDCRST_MAG59</strain>
    </source>
</reference>
<name>A0A6J4UAJ4_9BACT</name>
<dbReference type="EMBL" id="CADCWF010000073">
    <property type="protein sequence ID" value="CAA9544901.1"/>
    <property type="molecule type" value="Genomic_DNA"/>
</dbReference>
<proteinExistence type="predicted"/>
<accession>A0A6J4UAJ4</accession>
<dbReference type="AlphaFoldDB" id="A0A6J4UAJ4"/>
<gene>
    <name evidence="1" type="ORF">AVDCRST_MAG59-1198</name>
</gene>
<sequence>MLFFYNKGTGAWASGRLDGIGAFSSLASGTIPKGWTHVVVAGNRVFFYNADATGTSTNAMTGVLDGVGGFTSKQNYGFATNWTHVAATRNGDLVFYDSASGEGMTGRLDAEAKWVLFDGDVAFGRGWTRVAGGGTRSLLFYDHRTGKAAGGYLTAKGEWRRTVGYTG</sequence>
<organism evidence="1">
    <name type="scientific">uncultured Thermomicrobiales bacterium</name>
    <dbReference type="NCBI Taxonomy" id="1645740"/>
    <lineage>
        <taxon>Bacteria</taxon>
        <taxon>Pseudomonadati</taxon>
        <taxon>Thermomicrobiota</taxon>
        <taxon>Thermomicrobia</taxon>
        <taxon>Thermomicrobiales</taxon>
        <taxon>environmental samples</taxon>
    </lineage>
</organism>
<evidence type="ECO:0000313" key="1">
    <source>
        <dbReference type="EMBL" id="CAA9544901.1"/>
    </source>
</evidence>
<protein>
    <submittedName>
        <fullName evidence="1">Uncharacterized protein</fullName>
    </submittedName>
</protein>